<reference evidence="2 3" key="1">
    <citation type="submission" date="2018-02" db="EMBL/GenBank/DDBJ databases">
        <title>The genomes of Aspergillus section Nigri reveals drivers in fungal speciation.</title>
        <authorList>
            <consortium name="DOE Joint Genome Institute"/>
            <person name="Vesth T.C."/>
            <person name="Nybo J."/>
            <person name="Theobald S."/>
            <person name="Brandl J."/>
            <person name="Frisvad J.C."/>
            <person name="Nielsen K.F."/>
            <person name="Lyhne E.K."/>
            <person name="Kogle M.E."/>
            <person name="Kuo A."/>
            <person name="Riley R."/>
            <person name="Clum A."/>
            <person name="Nolan M."/>
            <person name="Lipzen A."/>
            <person name="Salamov A."/>
            <person name="Henrissat B."/>
            <person name="Wiebenga A."/>
            <person name="De vries R.P."/>
            <person name="Grigoriev I.V."/>
            <person name="Mortensen U.H."/>
            <person name="Andersen M.R."/>
            <person name="Baker S.E."/>
        </authorList>
    </citation>
    <scope>NUCLEOTIDE SEQUENCE [LARGE SCALE GENOMIC DNA]</scope>
    <source>
        <strain evidence="2 3">CBS 121593</strain>
    </source>
</reference>
<dbReference type="AlphaFoldDB" id="A0A395GHE9"/>
<dbReference type="PANTHER" id="PTHR21310">
    <property type="entry name" value="AMINOGLYCOSIDE PHOSPHOTRANSFERASE-RELATED-RELATED"/>
    <property type="match status" value="1"/>
</dbReference>
<dbReference type="OrthoDB" id="10003767at2759"/>
<evidence type="ECO:0000313" key="3">
    <source>
        <dbReference type="Proteomes" id="UP000249402"/>
    </source>
</evidence>
<organism evidence="2 3">
    <name type="scientific">Aspergillus ibericus CBS 121593</name>
    <dbReference type="NCBI Taxonomy" id="1448316"/>
    <lineage>
        <taxon>Eukaryota</taxon>
        <taxon>Fungi</taxon>
        <taxon>Dikarya</taxon>
        <taxon>Ascomycota</taxon>
        <taxon>Pezizomycotina</taxon>
        <taxon>Eurotiomycetes</taxon>
        <taxon>Eurotiomycetidae</taxon>
        <taxon>Eurotiales</taxon>
        <taxon>Aspergillaceae</taxon>
        <taxon>Aspergillus</taxon>
        <taxon>Aspergillus subgen. Circumdati</taxon>
    </lineage>
</organism>
<dbReference type="Proteomes" id="UP000249402">
    <property type="component" value="Unassembled WGS sequence"/>
</dbReference>
<evidence type="ECO:0000313" key="2">
    <source>
        <dbReference type="EMBL" id="RAK94811.1"/>
    </source>
</evidence>
<dbReference type="InterPro" id="IPR011009">
    <property type="entry name" value="Kinase-like_dom_sf"/>
</dbReference>
<accession>A0A395GHE9</accession>
<dbReference type="InterPro" id="IPR002575">
    <property type="entry name" value="Aminoglycoside_PTrfase"/>
</dbReference>
<evidence type="ECO:0000259" key="1">
    <source>
        <dbReference type="Pfam" id="PF01636"/>
    </source>
</evidence>
<dbReference type="RefSeq" id="XP_025569139.1">
    <property type="nucleotide sequence ID" value="XM_025723095.1"/>
</dbReference>
<gene>
    <name evidence="2" type="ORF">BO80DRAFT_471255</name>
</gene>
<dbReference type="GeneID" id="37227960"/>
<dbReference type="Pfam" id="PF01636">
    <property type="entry name" value="APH"/>
    <property type="match status" value="1"/>
</dbReference>
<feature type="domain" description="Aminoglycoside phosphotransferase" evidence="1">
    <location>
        <begin position="96"/>
        <end position="278"/>
    </location>
</feature>
<sequence>MSTEPSQQSENFQGYRWTFYSELHGFSSKVADRVLKTAKWDALIQRATEKRSGMKCRLLPAIGMGYNHMIRILEFADRVQWVARLQMPDLYDGSAKAQGEMECEHMTFRLVQEKTKIPVPKIHVCEDGPSSSAGVPFMLMDCLRGNVGADLALIIPHEHEVKVYTAMAEAHIEMFNIKLSQIGRIVGENNDGSYRQGPIPGIGGPFDTAAEYFRAWATHTKFRLTPDQLRALSGKYADELSVNNTCPFGLYHGDFGHANVVFDDNYRMLGVIDWELAYAALCEIAAQFPLAVPGTVPTLDFSQHYDDNGDRKDADLKKGYASRERYIAIVKQIEEEQGFTTGYRLSSALESSQRHHMACAIPLFEDGRAAFYSKVMEGFCGDE</sequence>
<dbReference type="VEuPathDB" id="FungiDB:BO80DRAFT_471255"/>
<dbReference type="STRING" id="1448316.A0A395GHE9"/>
<dbReference type="PANTHER" id="PTHR21310:SF15">
    <property type="entry name" value="AMINOGLYCOSIDE PHOSPHOTRANSFERASE DOMAIN-CONTAINING PROTEIN"/>
    <property type="match status" value="1"/>
</dbReference>
<dbReference type="EMBL" id="KZ824519">
    <property type="protein sequence ID" value="RAK94811.1"/>
    <property type="molecule type" value="Genomic_DNA"/>
</dbReference>
<keyword evidence="3" id="KW-1185">Reference proteome</keyword>
<name>A0A395GHE9_9EURO</name>
<dbReference type="SUPFAM" id="SSF56112">
    <property type="entry name" value="Protein kinase-like (PK-like)"/>
    <property type="match status" value="1"/>
</dbReference>
<dbReference type="Gene3D" id="3.30.200.20">
    <property type="entry name" value="Phosphorylase Kinase, domain 1"/>
    <property type="match status" value="1"/>
</dbReference>
<dbReference type="Gene3D" id="3.90.1200.10">
    <property type="match status" value="1"/>
</dbReference>
<protein>
    <recommendedName>
        <fullName evidence="1">Aminoglycoside phosphotransferase domain-containing protein</fullName>
    </recommendedName>
</protein>
<proteinExistence type="predicted"/>
<dbReference type="InterPro" id="IPR051678">
    <property type="entry name" value="AGP_Transferase"/>
</dbReference>